<evidence type="ECO:0000256" key="1">
    <source>
        <dbReference type="ARBA" id="ARBA00022676"/>
    </source>
</evidence>
<protein>
    <submittedName>
        <fullName evidence="4">Glycosyltransferase family 2 protein</fullName>
    </submittedName>
</protein>
<keyword evidence="1" id="KW-0328">Glycosyltransferase</keyword>
<dbReference type="CDD" id="cd00761">
    <property type="entry name" value="Glyco_tranf_GTA_type"/>
    <property type="match status" value="1"/>
</dbReference>
<dbReference type="Proteomes" id="UP000700059">
    <property type="component" value="Unassembled WGS sequence"/>
</dbReference>
<gene>
    <name evidence="4" type="ORF">K4G57_08760</name>
</gene>
<evidence type="ECO:0000313" key="4">
    <source>
        <dbReference type="EMBL" id="MBX7491546.1"/>
    </source>
</evidence>
<name>A0ABS7JQ59_9HELI</name>
<keyword evidence="2" id="KW-0808">Transferase</keyword>
<organism evidence="4 5">
    <name type="scientific">Helicobacter turcicus</name>
    <dbReference type="NCBI Taxonomy" id="2867412"/>
    <lineage>
        <taxon>Bacteria</taxon>
        <taxon>Pseudomonadati</taxon>
        <taxon>Campylobacterota</taxon>
        <taxon>Epsilonproteobacteria</taxon>
        <taxon>Campylobacterales</taxon>
        <taxon>Helicobacteraceae</taxon>
        <taxon>Helicobacter</taxon>
    </lineage>
</organism>
<feature type="non-terminal residue" evidence="4">
    <location>
        <position position="434"/>
    </location>
</feature>
<sequence length="434" mass="51156">MQKIGIIIPIYNTQDYLEQCLNSVINQTYKNLEIILVNDGSTNKQCLKIAMEFTKNDERITLIDKINGGQSTARNAGIDFLEGKYKLQFAERENQLYAFKIMNSNPLKIKKIYKGKKFDGMHCTPQLEIPQIDFLQFLDSDDWWALDCVQSCLEKSDIVDIIWYAGEAWFGKNRLDFDSNTRVISNIQFLERMIEKGINYFWCVNFVMIRWRQFEKLKIRFINHIIYEDHIFSIMLFAQVEKIYVLRKSIFYYRIRPNSTSNHNKKIGKEQISPYFEFLLKDFQNNFARTKEYFKAGSVLTYVSNLVDFIKNFPNRTIKSLLSEAFLENYYQWSLIEFSRINEDPLKFSSKISVFSNNIKKDVIKTFDKASKDEIQLWIKQELKNKLTTINTLQTQIQTLNNTLKTLKSPTAKTRLKSQLSYKLGVALIENSKS</sequence>
<dbReference type="RefSeq" id="WP_221561848.1">
    <property type="nucleotide sequence ID" value="NZ_JAIGYQ010000018.1"/>
</dbReference>
<dbReference type="SUPFAM" id="SSF53448">
    <property type="entry name" value="Nucleotide-diphospho-sugar transferases"/>
    <property type="match status" value="1"/>
</dbReference>
<dbReference type="EMBL" id="JAIGYQ010000018">
    <property type="protein sequence ID" value="MBX7491546.1"/>
    <property type="molecule type" value="Genomic_DNA"/>
</dbReference>
<keyword evidence="5" id="KW-1185">Reference proteome</keyword>
<dbReference type="Gene3D" id="3.90.550.10">
    <property type="entry name" value="Spore Coat Polysaccharide Biosynthesis Protein SpsA, Chain A"/>
    <property type="match status" value="2"/>
</dbReference>
<accession>A0ABS7JQ59</accession>
<comment type="caution">
    <text evidence="4">The sequence shown here is derived from an EMBL/GenBank/DDBJ whole genome shotgun (WGS) entry which is preliminary data.</text>
</comment>
<reference evidence="4 5" key="1">
    <citation type="submission" date="2021-08" db="EMBL/GenBank/DDBJ databases">
        <title>Helicobacter spp. isolated from feces of Anatolian Ground Squirrel (Spermophilus xanthoprymnus) in Turkey.</title>
        <authorList>
            <person name="Aydin F."/>
            <person name="Abay S."/>
            <person name="Kayman T."/>
            <person name="Karakaya E."/>
            <person name="Saticioglu I.B."/>
        </authorList>
    </citation>
    <scope>NUCLEOTIDE SEQUENCE [LARGE SCALE GENOMIC DNA]</scope>
    <source>
        <strain evidence="4 5">Faydin-H70</strain>
    </source>
</reference>
<dbReference type="PANTHER" id="PTHR22916:SF51">
    <property type="entry name" value="GLYCOSYLTRANSFERASE EPSH-RELATED"/>
    <property type="match status" value="1"/>
</dbReference>
<proteinExistence type="predicted"/>
<evidence type="ECO:0000313" key="5">
    <source>
        <dbReference type="Proteomes" id="UP000700059"/>
    </source>
</evidence>
<dbReference type="PANTHER" id="PTHR22916">
    <property type="entry name" value="GLYCOSYLTRANSFERASE"/>
    <property type="match status" value="1"/>
</dbReference>
<dbReference type="Pfam" id="PF00535">
    <property type="entry name" value="Glycos_transf_2"/>
    <property type="match status" value="1"/>
</dbReference>
<dbReference type="InterPro" id="IPR001173">
    <property type="entry name" value="Glyco_trans_2-like"/>
</dbReference>
<evidence type="ECO:0000256" key="2">
    <source>
        <dbReference type="ARBA" id="ARBA00022679"/>
    </source>
</evidence>
<evidence type="ECO:0000259" key="3">
    <source>
        <dbReference type="Pfam" id="PF00535"/>
    </source>
</evidence>
<feature type="domain" description="Glycosyltransferase 2-like" evidence="3">
    <location>
        <begin position="6"/>
        <end position="85"/>
    </location>
</feature>
<dbReference type="InterPro" id="IPR029044">
    <property type="entry name" value="Nucleotide-diphossugar_trans"/>
</dbReference>